<comment type="caution">
    <text evidence="6">The sequence shown here is derived from an EMBL/GenBank/DDBJ whole genome shotgun (WGS) entry which is preliminary data.</text>
</comment>
<keyword evidence="7" id="KW-1185">Reference proteome</keyword>
<evidence type="ECO:0000256" key="2">
    <source>
        <dbReference type="ARBA" id="ARBA00023015"/>
    </source>
</evidence>
<evidence type="ECO:0000256" key="1">
    <source>
        <dbReference type="ARBA" id="ARBA00022491"/>
    </source>
</evidence>
<evidence type="ECO:0000256" key="3">
    <source>
        <dbReference type="ARBA" id="ARBA00023125"/>
    </source>
</evidence>
<accession>A0ABT1RY52</accession>
<evidence type="ECO:0000256" key="4">
    <source>
        <dbReference type="ARBA" id="ARBA00023163"/>
    </source>
</evidence>
<dbReference type="PANTHER" id="PTHR30204:SF69">
    <property type="entry name" value="MERR-FAMILY TRANSCRIPTIONAL REGULATOR"/>
    <property type="match status" value="1"/>
</dbReference>
<organism evidence="6 7">
    <name type="scientific">Neglectibacter timonensis</name>
    <dbReference type="NCBI Taxonomy" id="1776382"/>
    <lineage>
        <taxon>Bacteria</taxon>
        <taxon>Bacillati</taxon>
        <taxon>Bacillota</taxon>
        <taxon>Clostridia</taxon>
        <taxon>Eubacteriales</taxon>
        <taxon>Oscillospiraceae</taxon>
        <taxon>Neglectibacter</taxon>
    </lineage>
</organism>
<dbReference type="Gene3D" id="1.10.1660.10">
    <property type="match status" value="1"/>
</dbReference>
<dbReference type="SMART" id="SM00422">
    <property type="entry name" value="HTH_MERR"/>
    <property type="match status" value="1"/>
</dbReference>
<dbReference type="InterPro" id="IPR000551">
    <property type="entry name" value="MerR-type_HTH_dom"/>
</dbReference>
<dbReference type="InterPro" id="IPR009061">
    <property type="entry name" value="DNA-bd_dom_put_sf"/>
</dbReference>
<sequence length="261" mass="30285">MENYFTVGETAKIVKTTSETLRHYDRIGLVKPSRKEEWTGYRYYSKQDIVRLNTIHALRSMELSLGEIREVLEYDDLQKIVGFLERAERKADEKIAELQYCKAKIQLARKDYEKKRQGRQPVDGPFLQEFPERVILLSHTLEAPTLENLWDYLRHFYDQIDPAEREWYDFEDVAGIYTREGSSRLFAVCIRHGEAQSLLTLPAGAYLCADCTEENRGAVVDGLMRTARQAYGAEPEFTVQLIVVSGILQWNYQAQVYLGNP</sequence>
<name>A0ABT1RY52_9FIRM</name>
<keyword evidence="2" id="KW-0805">Transcription regulation</keyword>
<dbReference type="PANTHER" id="PTHR30204">
    <property type="entry name" value="REDOX-CYCLING DRUG-SENSING TRANSCRIPTIONAL ACTIVATOR SOXR"/>
    <property type="match status" value="1"/>
</dbReference>
<reference evidence="6 7" key="1">
    <citation type="submission" date="2022-06" db="EMBL/GenBank/DDBJ databases">
        <title>Isolation of gut microbiota from human fecal samples.</title>
        <authorList>
            <person name="Pamer E.G."/>
            <person name="Barat B."/>
            <person name="Waligurski E."/>
            <person name="Medina S."/>
            <person name="Paddock L."/>
            <person name="Mostad J."/>
        </authorList>
    </citation>
    <scope>NUCLEOTIDE SEQUENCE [LARGE SCALE GENOMIC DNA]</scope>
    <source>
        <strain evidence="6 7">DFI.9.73</strain>
    </source>
</reference>
<evidence type="ECO:0000259" key="5">
    <source>
        <dbReference type="PROSITE" id="PS50937"/>
    </source>
</evidence>
<dbReference type="Proteomes" id="UP001524473">
    <property type="component" value="Unassembled WGS sequence"/>
</dbReference>
<gene>
    <name evidence="6" type="ORF">NE695_06805</name>
</gene>
<dbReference type="RefSeq" id="WP_256191725.1">
    <property type="nucleotide sequence ID" value="NZ_DBGCSB010000049.1"/>
</dbReference>
<feature type="domain" description="HTH merR-type" evidence="5">
    <location>
        <begin position="4"/>
        <end position="74"/>
    </location>
</feature>
<dbReference type="SUPFAM" id="SSF46955">
    <property type="entry name" value="Putative DNA-binding domain"/>
    <property type="match status" value="1"/>
</dbReference>
<dbReference type="EMBL" id="JANFZH010000012">
    <property type="protein sequence ID" value="MCQ4839619.1"/>
    <property type="molecule type" value="Genomic_DNA"/>
</dbReference>
<protein>
    <submittedName>
        <fullName evidence="6">MerR family transcriptional regulator</fullName>
    </submittedName>
</protein>
<keyword evidence="1" id="KW-0678">Repressor</keyword>
<evidence type="ECO:0000313" key="7">
    <source>
        <dbReference type="Proteomes" id="UP001524473"/>
    </source>
</evidence>
<dbReference type="PROSITE" id="PS50937">
    <property type="entry name" value="HTH_MERR_2"/>
    <property type="match status" value="1"/>
</dbReference>
<dbReference type="Pfam" id="PF13411">
    <property type="entry name" value="MerR_1"/>
    <property type="match status" value="1"/>
</dbReference>
<keyword evidence="4" id="KW-0804">Transcription</keyword>
<dbReference type="InterPro" id="IPR047057">
    <property type="entry name" value="MerR_fam"/>
</dbReference>
<keyword evidence="3" id="KW-0238">DNA-binding</keyword>
<evidence type="ECO:0000313" key="6">
    <source>
        <dbReference type="EMBL" id="MCQ4839619.1"/>
    </source>
</evidence>
<proteinExistence type="predicted"/>